<dbReference type="AlphaFoldDB" id="A0A8J2I6W8"/>
<dbReference type="EMBL" id="CAJRGZ010000023">
    <property type="protein sequence ID" value="CAG5179470.1"/>
    <property type="molecule type" value="Genomic_DNA"/>
</dbReference>
<reference evidence="3" key="1">
    <citation type="submission" date="2021-05" db="EMBL/GenBank/DDBJ databases">
        <authorList>
            <person name="Stam R."/>
        </authorList>
    </citation>
    <scope>NUCLEOTIDE SEQUENCE</scope>
    <source>
        <strain evidence="3">CS162</strain>
    </source>
</reference>
<feature type="domain" description="Azaphilone pigments biosynthesis cluster protein L N-terminal" evidence="2">
    <location>
        <begin position="1"/>
        <end position="212"/>
    </location>
</feature>
<evidence type="ECO:0000256" key="1">
    <source>
        <dbReference type="SAM" id="MobiDB-lite"/>
    </source>
</evidence>
<dbReference type="InterPro" id="IPR031348">
    <property type="entry name" value="PigL_N"/>
</dbReference>
<feature type="compositionally biased region" description="Acidic residues" evidence="1">
    <location>
        <begin position="196"/>
        <end position="209"/>
    </location>
</feature>
<organism evidence="3 4">
    <name type="scientific">Alternaria atra</name>
    <dbReference type="NCBI Taxonomy" id="119953"/>
    <lineage>
        <taxon>Eukaryota</taxon>
        <taxon>Fungi</taxon>
        <taxon>Dikarya</taxon>
        <taxon>Ascomycota</taxon>
        <taxon>Pezizomycotina</taxon>
        <taxon>Dothideomycetes</taxon>
        <taxon>Pleosporomycetidae</taxon>
        <taxon>Pleosporales</taxon>
        <taxon>Pleosporineae</taxon>
        <taxon>Pleosporaceae</taxon>
        <taxon>Alternaria</taxon>
        <taxon>Alternaria sect. Ulocladioides</taxon>
    </lineage>
</organism>
<gene>
    <name evidence="3" type="ORF">ALTATR162_LOCUS9295</name>
</gene>
<comment type="caution">
    <text evidence="3">The sequence shown here is derived from an EMBL/GenBank/DDBJ whole genome shotgun (WGS) entry which is preliminary data.</text>
</comment>
<proteinExistence type="predicted"/>
<name>A0A8J2I6W8_9PLEO</name>
<protein>
    <recommendedName>
        <fullName evidence="2">Azaphilone pigments biosynthesis cluster protein L N-terminal domain-containing protein</fullName>
    </recommendedName>
</protein>
<dbReference type="OrthoDB" id="432483at2759"/>
<evidence type="ECO:0000313" key="4">
    <source>
        <dbReference type="Proteomes" id="UP000676310"/>
    </source>
</evidence>
<sequence length="672" mass="75713">MDPFSITVGALGITDFAASSIVQLRNTINGITEAKEVVQDIVSTLEGIERPLAALEELNILDEATSMAAKEDLKKAGVAEAVQQCGSACAEFNRNLQKWTKHSSTKKLSIRDRLSVGVWNKEKIRTFRTRVQSCEATVRFAVASTQLMLQLRSEVVSRADRESLKEQLRTLETSIQDHLDLIKKQQAEARARKQELEEESEEEDEEFDDAERTLAIKSVEERASVLEADQVSCGVVFLQARSRRSGQEIGRVETTDNSEAFVGMPESAIGKIKQQLIGVEALLATRQHSHTNDSQAKMPSHLRNRLDYAFVRSKRTGKVDIRRAKDPSERTISTLPLQERVLHYTGKKRTDVCRCSHSERHFERTSRVASESRHLNAGLMLYLDRHGLDSCEIADFWEYCRRREAKWKMEGVYVDDFHYVSRNKSVVCRCSRPRNHGYLTPRNPEIVEHCAEFFCVYKGELMVTKKQWKSADGDSPPAYSSGASVQPDYTPSLLRRSFRDTKETTQPLVLPEMKMRSATERVASVIPRRHHVASIQERQPEMPPQVWQKARPSLWKSPFSTSSPFSTPMGSVPPSRPSSPPLVSGMIQRAPISTPWSQDQREARVSEEKLPSKVSQEQNRTVQVVYQKYPTAGLSCAMGDLLSVLGAAVGVTSLIIQLADECVKALNVFKHV</sequence>
<evidence type="ECO:0000259" key="2">
    <source>
        <dbReference type="Pfam" id="PF17111"/>
    </source>
</evidence>
<dbReference type="RefSeq" id="XP_043172863.1">
    <property type="nucleotide sequence ID" value="XM_043316928.1"/>
</dbReference>
<dbReference type="Proteomes" id="UP000676310">
    <property type="component" value="Unassembled WGS sequence"/>
</dbReference>
<keyword evidence="4" id="KW-1185">Reference proteome</keyword>
<feature type="region of interest" description="Disordered" evidence="1">
    <location>
        <begin position="190"/>
        <end position="209"/>
    </location>
</feature>
<accession>A0A8J2I6W8</accession>
<feature type="region of interest" description="Disordered" evidence="1">
    <location>
        <begin position="560"/>
        <end position="582"/>
    </location>
</feature>
<dbReference type="Pfam" id="PF17111">
    <property type="entry name" value="PigL_N"/>
    <property type="match status" value="1"/>
</dbReference>
<dbReference type="GeneID" id="67021500"/>
<evidence type="ECO:0000313" key="3">
    <source>
        <dbReference type="EMBL" id="CAG5179470.1"/>
    </source>
</evidence>